<dbReference type="GO" id="GO:0015677">
    <property type="term" value="P:copper ion import"/>
    <property type="evidence" value="ECO:0007669"/>
    <property type="project" value="TreeGrafter"/>
</dbReference>
<dbReference type="InterPro" id="IPR013121">
    <property type="entry name" value="Fe_red_NAD-bd_6"/>
</dbReference>
<keyword evidence="10" id="KW-0406">Ion transport</keyword>
<dbReference type="GO" id="GO:0006826">
    <property type="term" value="P:iron ion transport"/>
    <property type="evidence" value="ECO:0007669"/>
    <property type="project" value="UniProtKB-ARBA"/>
</dbReference>
<dbReference type="AlphaFoldDB" id="A0A4Y7TN76"/>
<dbReference type="EC" id="1.16.1.9" evidence="3"/>
<dbReference type="PROSITE" id="PS51384">
    <property type="entry name" value="FAD_FR"/>
    <property type="match status" value="1"/>
</dbReference>
<feature type="domain" description="FAD-binding FR-type" evidence="15">
    <location>
        <begin position="302"/>
        <end position="416"/>
    </location>
</feature>
<dbReference type="GO" id="GO:0006879">
    <property type="term" value="P:intracellular iron ion homeostasis"/>
    <property type="evidence" value="ECO:0007669"/>
    <property type="project" value="TreeGrafter"/>
</dbReference>
<evidence type="ECO:0000256" key="6">
    <source>
        <dbReference type="ARBA" id="ARBA00022692"/>
    </source>
</evidence>
<evidence type="ECO:0000256" key="8">
    <source>
        <dbReference type="ARBA" id="ARBA00022989"/>
    </source>
</evidence>
<comment type="subcellular location">
    <subcellularLocation>
        <location evidence="1">Cell membrane</location>
        <topology evidence="1">Multi-pass membrane protein</topology>
    </subcellularLocation>
</comment>
<dbReference type="Pfam" id="PF08030">
    <property type="entry name" value="NAD_binding_6"/>
    <property type="match status" value="1"/>
</dbReference>
<evidence type="ECO:0000256" key="12">
    <source>
        <dbReference type="ARBA" id="ARBA00023180"/>
    </source>
</evidence>
<feature type="transmembrane region" description="Helical" evidence="14">
    <location>
        <begin position="192"/>
        <end position="210"/>
    </location>
</feature>
<dbReference type="InterPro" id="IPR017927">
    <property type="entry name" value="FAD-bd_FR_type"/>
</dbReference>
<evidence type="ECO:0000256" key="1">
    <source>
        <dbReference type="ARBA" id="ARBA00004651"/>
    </source>
</evidence>
<evidence type="ECO:0000313" key="17">
    <source>
        <dbReference type="Proteomes" id="UP000298030"/>
    </source>
</evidence>
<dbReference type="EMBL" id="QPFP01000007">
    <property type="protein sequence ID" value="TEB35606.1"/>
    <property type="molecule type" value="Genomic_DNA"/>
</dbReference>
<evidence type="ECO:0000256" key="7">
    <source>
        <dbReference type="ARBA" id="ARBA00022982"/>
    </source>
</evidence>
<evidence type="ECO:0000256" key="11">
    <source>
        <dbReference type="ARBA" id="ARBA00023136"/>
    </source>
</evidence>
<dbReference type="SFLD" id="SFLDG01168">
    <property type="entry name" value="Ferric_reductase_subgroup_(FRE"/>
    <property type="match status" value="1"/>
</dbReference>
<evidence type="ECO:0000259" key="15">
    <source>
        <dbReference type="PROSITE" id="PS51384"/>
    </source>
</evidence>
<sequence length="602" mass="65883">MTAQHLRYPRATAAFTAADRAIRTQKDRKAVRDIWLFLASVIVFLTLVNVARKVAAWLHASRHTGVRRSVVDAEKRGDLTPSQQRPATSTISRLLSSTTTAFRIVAFRVPIPIGLNALATVSELAFIFAYIAANFLWLFLDTRNLNVNFYKSRSALMASAQLPLVVALASKNNFISWLTGISHEKLNVLHRAAGRTLFIMLWVHTIGRAVTAFPPRVTFHDYFMQAGVAGMAGLTAGVFLSLRIFRQALFEFFFVTHVAFMLVFLVGGYIHLHEQGYGFYIWPALLVWGLDRTFRGIRLVWHNYFDLEQSSKAHATVELLTPDTIRLTFKRKFHWRPGQHAYVSVPEISKLPSEAHPFTIASIPENLDGNSSSGQDVVFLIRTRSGFTRHLRAFAESGTNSIAAYVDGPYGSPPNLHRYSTCVLVAGGSGISYTLPLLLDLIRQSSTGGSSEVRRILFVWVVRGDGHLPWITDALSKALPLAKTPLEVEARIYITGANVAQQVSPSGSVNSISKSEKGVAYIEPESVGSVPQIHHGRPDITTILHDEISSSSGPLSVDIAGPSALTAAVRAALTTGVAAPGSVLTGSASVTLHVETFGMVQT</sequence>
<feature type="transmembrane region" description="Helical" evidence="14">
    <location>
        <begin position="113"/>
        <end position="140"/>
    </location>
</feature>
<evidence type="ECO:0000313" key="16">
    <source>
        <dbReference type="EMBL" id="TEB35606.1"/>
    </source>
</evidence>
<dbReference type="PANTHER" id="PTHR32361:SF9">
    <property type="entry name" value="FERRIC REDUCTASE TRANSMEMBRANE COMPONENT 3-RELATED"/>
    <property type="match status" value="1"/>
</dbReference>
<comment type="caution">
    <text evidence="16">The sequence shown here is derived from an EMBL/GenBank/DDBJ whole genome shotgun (WGS) entry which is preliminary data.</text>
</comment>
<dbReference type="Pfam" id="PF01794">
    <property type="entry name" value="Ferric_reduct"/>
    <property type="match status" value="1"/>
</dbReference>
<reference evidence="16 17" key="1">
    <citation type="journal article" date="2019" name="Nat. Ecol. Evol.">
        <title>Megaphylogeny resolves global patterns of mushroom evolution.</title>
        <authorList>
            <person name="Varga T."/>
            <person name="Krizsan K."/>
            <person name="Foldi C."/>
            <person name="Dima B."/>
            <person name="Sanchez-Garcia M."/>
            <person name="Sanchez-Ramirez S."/>
            <person name="Szollosi G.J."/>
            <person name="Szarkandi J.G."/>
            <person name="Papp V."/>
            <person name="Albert L."/>
            <person name="Andreopoulos W."/>
            <person name="Angelini C."/>
            <person name="Antonin V."/>
            <person name="Barry K.W."/>
            <person name="Bougher N.L."/>
            <person name="Buchanan P."/>
            <person name="Buyck B."/>
            <person name="Bense V."/>
            <person name="Catcheside P."/>
            <person name="Chovatia M."/>
            <person name="Cooper J."/>
            <person name="Damon W."/>
            <person name="Desjardin D."/>
            <person name="Finy P."/>
            <person name="Geml J."/>
            <person name="Haridas S."/>
            <person name="Hughes K."/>
            <person name="Justo A."/>
            <person name="Karasinski D."/>
            <person name="Kautmanova I."/>
            <person name="Kiss B."/>
            <person name="Kocsube S."/>
            <person name="Kotiranta H."/>
            <person name="LaButti K.M."/>
            <person name="Lechner B.E."/>
            <person name="Liimatainen K."/>
            <person name="Lipzen A."/>
            <person name="Lukacs Z."/>
            <person name="Mihaltcheva S."/>
            <person name="Morgado L.N."/>
            <person name="Niskanen T."/>
            <person name="Noordeloos M.E."/>
            <person name="Ohm R.A."/>
            <person name="Ortiz-Santana B."/>
            <person name="Ovrebo C."/>
            <person name="Racz N."/>
            <person name="Riley R."/>
            <person name="Savchenko A."/>
            <person name="Shiryaev A."/>
            <person name="Soop K."/>
            <person name="Spirin V."/>
            <person name="Szebenyi C."/>
            <person name="Tomsovsky M."/>
            <person name="Tulloss R.E."/>
            <person name="Uehling J."/>
            <person name="Grigoriev I.V."/>
            <person name="Vagvolgyi C."/>
            <person name="Papp T."/>
            <person name="Martin F.M."/>
            <person name="Miettinen O."/>
            <person name="Hibbett D.S."/>
            <person name="Nagy L.G."/>
        </authorList>
    </citation>
    <scope>NUCLEOTIDE SEQUENCE [LARGE SCALE GENOMIC DNA]</scope>
    <source>
        <strain evidence="16 17">FP101781</strain>
    </source>
</reference>
<name>A0A4Y7TN76_COPMI</name>
<dbReference type="SUPFAM" id="SSF63380">
    <property type="entry name" value="Riboflavin synthase domain-like"/>
    <property type="match status" value="1"/>
</dbReference>
<dbReference type="OrthoDB" id="4494341at2759"/>
<dbReference type="GO" id="GO:0052851">
    <property type="term" value="F:ferric-chelate reductase (NADPH) activity"/>
    <property type="evidence" value="ECO:0007669"/>
    <property type="project" value="UniProtKB-EC"/>
</dbReference>
<organism evidence="16 17">
    <name type="scientific">Coprinellus micaceus</name>
    <name type="common">Glistening ink-cap mushroom</name>
    <name type="synonym">Coprinus micaceus</name>
    <dbReference type="NCBI Taxonomy" id="71717"/>
    <lineage>
        <taxon>Eukaryota</taxon>
        <taxon>Fungi</taxon>
        <taxon>Dikarya</taxon>
        <taxon>Basidiomycota</taxon>
        <taxon>Agaricomycotina</taxon>
        <taxon>Agaricomycetes</taxon>
        <taxon>Agaricomycetidae</taxon>
        <taxon>Agaricales</taxon>
        <taxon>Agaricineae</taxon>
        <taxon>Psathyrellaceae</taxon>
        <taxon>Coprinellus</taxon>
    </lineage>
</organism>
<evidence type="ECO:0000256" key="9">
    <source>
        <dbReference type="ARBA" id="ARBA00023002"/>
    </source>
</evidence>
<evidence type="ECO:0000256" key="13">
    <source>
        <dbReference type="ARBA" id="ARBA00048483"/>
    </source>
</evidence>
<keyword evidence="6 14" id="KW-0812">Transmembrane</keyword>
<keyword evidence="8 14" id="KW-1133">Transmembrane helix</keyword>
<feature type="transmembrane region" description="Helical" evidence="14">
    <location>
        <begin position="222"/>
        <end position="242"/>
    </location>
</feature>
<evidence type="ECO:0000256" key="10">
    <source>
        <dbReference type="ARBA" id="ARBA00023065"/>
    </source>
</evidence>
<dbReference type="SFLD" id="SFLDS00052">
    <property type="entry name" value="Ferric_Reductase_Domain"/>
    <property type="match status" value="1"/>
</dbReference>
<dbReference type="PANTHER" id="PTHR32361">
    <property type="entry name" value="FERRIC/CUPRIC REDUCTASE TRANSMEMBRANE COMPONENT"/>
    <property type="match status" value="1"/>
</dbReference>
<protein>
    <recommendedName>
        <fullName evidence="3">ferric-chelate reductase (NADPH)</fullName>
        <ecNumber evidence="3">1.16.1.9</ecNumber>
    </recommendedName>
</protein>
<dbReference type="InterPro" id="IPR013112">
    <property type="entry name" value="FAD-bd_8"/>
</dbReference>
<dbReference type="InterPro" id="IPR039261">
    <property type="entry name" value="FNR_nucleotide-bd"/>
</dbReference>
<evidence type="ECO:0000256" key="3">
    <source>
        <dbReference type="ARBA" id="ARBA00012668"/>
    </source>
</evidence>
<dbReference type="InterPro" id="IPR013130">
    <property type="entry name" value="Fe3_Rdtase_TM_dom"/>
</dbReference>
<gene>
    <name evidence="16" type="ORF">FA13DRAFT_1788230</name>
</gene>
<evidence type="ECO:0000256" key="2">
    <source>
        <dbReference type="ARBA" id="ARBA00006278"/>
    </source>
</evidence>
<proteinExistence type="inferred from homology"/>
<evidence type="ECO:0000256" key="4">
    <source>
        <dbReference type="ARBA" id="ARBA00022448"/>
    </source>
</evidence>
<dbReference type="Proteomes" id="UP000298030">
    <property type="component" value="Unassembled WGS sequence"/>
</dbReference>
<keyword evidence="11 14" id="KW-0472">Membrane</keyword>
<keyword evidence="17" id="KW-1185">Reference proteome</keyword>
<dbReference type="CDD" id="cd06186">
    <property type="entry name" value="NOX_Duox_like_FAD_NADP"/>
    <property type="match status" value="1"/>
</dbReference>
<dbReference type="Pfam" id="PF08022">
    <property type="entry name" value="FAD_binding_8"/>
    <property type="match status" value="1"/>
</dbReference>
<dbReference type="InterPro" id="IPR051410">
    <property type="entry name" value="Ferric/Cupric_Reductase"/>
</dbReference>
<dbReference type="InterPro" id="IPR017938">
    <property type="entry name" value="Riboflavin_synthase-like_b-brl"/>
</dbReference>
<comment type="similarity">
    <text evidence="2">Belongs to the ferric reductase (FRE) family.</text>
</comment>
<dbReference type="Gene3D" id="2.40.30.10">
    <property type="entry name" value="Translation factors"/>
    <property type="match status" value="1"/>
</dbReference>
<dbReference type="SUPFAM" id="SSF52343">
    <property type="entry name" value="Ferredoxin reductase-like, C-terminal NADP-linked domain"/>
    <property type="match status" value="1"/>
</dbReference>
<feature type="transmembrane region" description="Helical" evidence="14">
    <location>
        <begin position="249"/>
        <end position="271"/>
    </location>
</feature>
<feature type="transmembrane region" description="Helical" evidence="14">
    <location>
        <begin position="34"/>
        <end position="52"/>
    </location>
</feature>
<keyword evidence="4" id="KW-0813">Transport</keyword>
<evidence type="ECO:0000256" key="14">
    <source>
        <dbReference type="SAM" id="Phobius"/>
    </source>
</evidence>
<dbReference type="Gene3D" id="3.40.50.80">
    <property type="entry name" value="Nucleotide-binding domain of ferredoxin-NADP reductase (FNR) module"/>
    <property type="match status" value="1"/>
</dbReference>
<keyword evidence="12" id="KW-0325">Glycoprotein</keyword>
<evidence type="ECO:0000256" key="5">
    <source>
        <dbReference type="ARBA" id="ARBA00022475"/>
    </source>
</evidence>
<keyword evidence="9" id="KW-0560">Oxidoreductase</keyword>
<comment type="catalytic activity">
    <reaction evidence="13">
        <text>2 a Fe(II)-siderophore + NADP(+) + H(+) = 2 a Fe(III)-siderophore + NADPH</text>
        <dbReference type="Rhea" id="RHEA:28795"/>
        <dbReference type="Rhea" id="RHEA-COMP:11342"/>
        <dbReference type="Rhea" id="RHEA-COMP:11344"/>
        <dbReference type="ChEBI" id="CHEBI:15378"/>
        <dbReference type="ChEBI" id="CHEBI:29033"/>
        <dbReference type="ChEBI" id="CHEBI:29034"/>
        <dbReference type="ChEBI" id="CHEBI:57783"/>
        <dbReference type="ChEBI" id="CHEBI:58349"/>
        <dbReference type="EC" id="1.16.1.9"/>
    </reaction>
</comment>
<keyword evidence="5" id="KW-1003">Cell membrane</keyword>
<keyword evidence="7" id="KW-0249">Electron transport</keyword>
<dbReference type="STRING" id="71717.A0A4Y7TN76"/>
<dbReference type="GO" id="GO:0005886">
    <property type="term" value="C:plasma membrane"/>
    <property type="evidence" value="ECO:0007669"/>
    <property type="project" value="UniProtKB-SubCell"/>
</dbReference>
<accession>A0A4Y7TN76</accession>